<feature type="domain" description="YjeF C-terminal" evidence="8">
    <location>
        <begin position="146"/>
        <end position="683"/>
    </location>
</feature>
<dbReference type="PANTHER" id="PTHR12592">
    <property type="entry name" value="ATP-DEPENDENT (S)-NAD(P)H-HYDRATE DEHYDRATASE FAMILY MEMBER"/>
    <property type="match status" value="1"/>
</dbReference>
<evidence type="ECO:0000256" key="6">
    <source>
        <dbReference type="HAMAP-Rule" id="MF_03157"/>
    </source>
</evidence>
<gene>
    <name evidence="9" type="ORF">CSUI_007877</name>
</gene>
<comment type="caution">
    <text evidence="9">The sequence shown here is derived from an EMBL/GenBank/DDBJ whole genome shotgun (WGS) entry which is preliminary data.</text>
</comment>
<sequence length="687" mass="73623">MRRPFYFPAIRSSVFPASAVRGVFSSSLTVFFLTRGGSSKDAFAENTADGPVRRSLEEILQAAACSRSSYLSSHPHSLFTSRQLSGDCSPWSLSSTHPALLLKNSGHPSFLPRRSLRVSSRGIMTAGGGDADPEKNPREGANALLIKTAKDFFIPRLEFNRHKGQNGRVCVIGGSLEFTGAPYFSAISALRMGMDLAYIITTSDAAVPIKSYSPELIVYPLLPGGDQKVGIEESLHHLKDKSRAILKKSDVIVMGPGLGAPKPYVANAGAAAEENACPIQKAALLLLDLAMEEKKFVIIDADMIRVLCQPHNEPSLHRLKHYRRCLLTPNKREFDLIHGAFQSLPEGRRHPSPGDMAYLTELARALRLEQSKDGSDGCKDHPSPGSESGKGEGTGEEGGGQEEGKSAPPSPSSSSSLPRCCSLYCDSNNKLNPLLQSLYPSSLKPFFPSLTGMTQHLYGPSLFLKGTADIVVVPGCVRTRQQTSDGKAADDDGEGGSCPAAVLAACGLSLSSRGSPKRSGGQGDVLGGVLATFIAWWHVYSRHRAEKLAGPDQKRGGKGGEVVAGHGDSTHHLHTDKDKDKKEKVRSGHSSEPEKRSSSSGEKQENSHTTGEGNESQRGDRDGEGEIGRALGMEDEDSAGLLCAAFNASLVVRRAAAKAFELKGRSMLAGDVIELLGETFREMYDEK</sequence>
<evidence type="ECO:0000256" key="4">
    <source>
        <dbReference type="ARBA" id="ARBA00023027"/>
    </source>
</evidence>
<keyword evidence="6" id="KW-0597">Phosphoprotein</keyword>
<evidence type="ECO:0000313" key="9">
    <source>
        <dbReference type="EMBL" id="PHJ18295.1"/>
    </source>
</evidence>
<accession>A0A2C6KP55</accession>
<comment type="catalytic activity">
    <reaction evidence="6">
        <text>(6S)-NADPHX + ATP = ADP + phosphate + NADPH + H(+)</text>
        <dbReference type="Rhea" id="RHEA:32231"/>
        <dbReference type="ChEBI" id="CHEBI:15378"/>
        <dbReference type="ChEBI" id="CHEBI:30616"/>
        <dbReference type="ChEBI" id="CHEBI:43474"/>
        <dbReference type="ChEBI" id="CHEBI:57783"/>
        <dbReference type="ChEBI" id="CHEBI:64076"/>
        <dbReference type="ChEBI" id="CHEBI:456216"/>
        <dbReference type="EC" id="4.2.1.93"/>
    </reaction>
</comment>
<keyword evidence="4 6" id="KW-0520">NAD</keyword>
<dbReference type="CDD" id="cd01171">
    <property type="entry name" value="YXKO-related"/>
    <property type="match status" value="1"/>
</dbReference>
<evidence type="ECO:0000259" key="8">
    <source>
        <dbReference type="PROSITE" id="PS51383"/>
    </source>
</evidence>
<keyword evidence="2 6" id="KW-0067">ATP-binding</keyword>
<comment type="function">
    <text evidence="6">Catalyzes the dehydration of the S-form of NAD(P)HX at the expense of ATP, which is converted to ADP. Together with NAD(P)HX epimerase, which catalyzes the epimerization of the S- and R-forms, the enzyme allows the repair of both epimers of NAD(P)HX, a damaged form of NAD(P)H that is a result of enzymatic or heat-dependent hydration.</text>
</comment>
<feature type="binding site" evidence="6">
    <location>
        <begin position="330"/>
        <end position="336"/>
    </location>
    <ligand>
        <name>(6S)-NADPHX</name>
        <dbReference type="ChEBI" id="CHEBI:64076"/>
    </ligand>
</feature>
<dbReference type="EMBL" id="MIGC01004243">
    <property type="protein sequence ID" value="PHJ18295.1"/>
    <property type="molecule type" value="Genomic_DNA"/>
</dbReference>
<dbReference type="OrthoDB" id="8110916at2759"/>
<dbReference type="VEuPathDB" id="ToxoDB:CSUI_007877"/>
<dbReference type="AlphaFoldDB" id="A0A2C6KP55"/>
<keyword evidence="9" id="KW-0808">Transferase</keyword>
<dbReference type="InterPro" id="IPR000631">
    <property type="entry name" value="CARKD"/>
</dbReference>
<evidence type="ECO:0000256" key="1">
    <source>
        <dbReference type="ARBA" id="ARBA00022741"/>
    </source>
</evidence>
<dbReference type="GO" id="GO:0016301">
    <property type="term" value="F:kinase activity"/>
    <property type="evidence" value="ECO:0007669"/>
    <property type="project" value="UniProtKB-KW"/>
</dbReference>
<dbReference type="GO" id="GO:0046496">
    <property type="term" value="P:nicotinamide nucleotide metabolic process"/>
    <property type="evidence" value="ECO:0007669"/>
    <property type="project" value="UniProtKB-UniRule"/>
</dbReference>
<feature type="binding site" evidence="6">
    <location>
        <begin position="514"/>
        <end position="523"/>
    </location>
    <ligand>
        <name>ATP</name>
        <dbReference type="ChEBI" id="CHEBI:30616"/>
    </ligand>
</feature>
<dbReference type="EC" id="4.2.1.93" evidence="6"/>
<evidence type="ECO:0000256" key="5">
    <source>
        <dbReference type="ARBA" id="ARBA00023239"/>
    </source>
</evidence>
<evidence type="ECO:0000256" key="7">
    <source>
        <dbReference type="SAM" id="MobiDB-lite"/>
    </source>
</evidence>
<keyword evidence="9" id="KW-0418">Kinase</keyword>
<evidence type="ECO:0000313" key="10">
    <source>
        <dbReference type="Proteomes" id="UP000221165"/>
    </source>
</evidence>
<comment type="catalytic activity">
    <reaction evidence="6">
        <text>(6S)-NADHX + ATP = ADP + phosphate + NADH + H(+)</text>
        <dbReference type="Rhea" id="RHEA:19017"/>
        <dbReference type="ChEBI" id="CHEBI:15378"/>
        <dbReference type="ChEBI" id="CHEBI:30616"/>
        <dbReference type="ChEBI" id="CHEBI:43474"/>
        <dbReference type="ChEBI" id="CHEBI:57945"/>
        <dbReference type="ChEBI" id="CHEBI:64074"/>
        <dbReference type="ChEBI" id="CHEBI:456216"/>
        <dbReference type="EC" id="4.2.1.93"/>
    </reaction>
</comment>
<dbReference type="Pfam" id="PF01256">
    <property type="entry name" value="Carb_kinase"/>
    <property type="match status" value="1"/>
</dbReference>
<dbReference type="HAMAP" id="MF_01965">
    <property type="entry name" value="NADHX_dehydratase"/>
    <property type="match status" value="1"/>
</dbReference>
<proteinExistence type="inferred from homology"/>
<dbReference type="InterPro" id="IPR029056">
    <property type="entry name" value="Ribokinase-like"/>
</dbReference>
<comment type="similarity">
    <text evidence="6">Belongs to the NnrD/CARKD family.</text>
</comment>
<dbReference type="PROSITE" id="PS51383">
    <property type="entry name" value="YJEF_C_3"/>
    <property type="match status" value="1"/>
</dbReference>
<dbReference type="Proteomes" id="UP000221165">
    <property type="component" value="Unassembled WGS sequence"/>
</dbReference>
<reference evidence="9 10" key="1">
    <citation type="journal article" date="2017" name="Int. J. Parasitol.">
        <title>The genome of the protozoan parasite Cystoisospora suis and a reverse vaccinology approach to identify vaccine candidates.</title>
        <authorList>
            <person name="Palmieri N."/>
            <person name="Shrestha A."/>
            <person name="Ruttkowski B."/>
            <person name="Beck T."/>
            <person name="Vogl C."/>
            <person name="Tomley F."/>
            <person name="Blake D.P."/>
            <person name="Joachim A."/>
        </authorList>
    </citation>
    <scope>NUCLEOTIDE SEQUENCE [LARGE SCALE GENOMIC DNA]</scope>
    <source>
        <strain evidence="9 10">Wien I</strain>
    </source>
</reference>
<dbReference type="GO" id="GO:0005524">
    <property type="term" value="F:ATP binding"/>
    <property type="evidence" value="ECO:0007669"/>
    <property type="project" value="UniProtKB-KW"/>
</dbReference>
<dbReference type="SUPFAM" id="SSF53613">
    <property type="entry name" value="Ribokinase-like"/>
    <property type="match status" value="1"/>
</dbReference>
<feature type="compositionally biased region" description="Basic and acidic residues" evidence="7">
    <location>
        <begin position="371"/>
        <end position="382"/>
    </location>
</feature>
<feature type="compositionally biased region" description="Basic and acidic residues" evidence="7">
    <location>
        <begin position="568"/>
        <end position="606"/>
    </location>
</feature>
<keyword evidence="10" id="KW-1185">Reference proteome</keyword>
<evidence type="ECO:0000256" key="2">
    <source>
        <dbReference type="ARBA" id="ARBA00022840"/>
    </source>
</evidence>
<dbReference type="GO" id="GO:0047453">
    <property type="term" value="F:ATP-dependent NAD(P)H-hydrate dehydratase activity"/>
    <property type="evidence" value="ECO:0007669"/>
    <property type="project" value="UniProtKB-UniRule"/>
</dbReference>
<feature type="binding site" evidence="6">
    <location>
        <begin position="465"/>
        <end position="469"/>
    </location>
    <ligand>
        <name>ATP</name>
        <dbReference type="ChEBI" id="CHEBI:30616"/>
    </ligand>
</feature>
<dbReference type="GO" id="GO:0110051">
    <property type="term" value="P:metabolite repair"/>
    <property type="evidence" value="ECO:0007669"/>
    <property type="project" value="TreeGrafter"/>
</dbReference>
<keyword evidence="5 6" id="KW-0456">Lyase</keyword>
<keyword evidence="1 6" id="KW-0547">Nucleotide-binding</keyword>
<feature type="region of interest" description="Disordered" evidence="7">
    <location>
        <begin position="371"/>
        <end position="417"/>
    </location>
</feature>
<name>A0A2C6KP55_9APIC</name>
<keyword evidence="3" id="KW-0521">NADP</keyword>
<feature type="binding site" evidence="6">
    <location>
        <position position="524"/>
    </location>
    <ligand>
        <name>(6S)-NADPHX</name>
        <dbReference type="ChEBI" id="CHEBI:64076"/>
    </ligand>
</feature>
<dbReference type="Gene3D" id="3.40.1190.20">
    <property type="match status" value="2"/>
</dbReference>
<comment type="cofactor">
    <cofactor evidence="6">
        <name>Mg(2+)</name>
        <dbReference type="ChEBI" id="CHEBI:18420"/>
    </cofactor>
</comment>
<evidence type="ECO:0000256" key="3">
    <source>
        <dbReference type="ARBA" id="ARBA00022857"/>
    </source>
</evidence>
<dbReference type="RefSeq" id="XP_067920003.1">
    <property type="nucleotide sequence ID" value="XM_068068020.1"/>
</dbReference>
<dbReference type="GeneID" id="94431231"/>
<dbReference type="PANTHER" id="PTHR12592:SF0">
    <property type="entry name" value="ATP-DEPENDENT (S)-NAD(P)H-HYDRATE DEHYDRATASE"/>
    <property type="match status" value="1"/>
</dbReference>
<feature type="compositionally biased region" description="Basic and acidic residues" evidence="7">
    <location>
        <begin position="615"/>
        <end position="627"/>
    </location>
</feature>
<organism evidence="9 10">
    <name type="scientific">Cystoisospora suis</name>
    <dbReference type="NCBI Taxonomy" id="483139"/>
    <lineage>
        <taxon>Eukaryota</taxon>
        <taxon>Sar</taxon>
        <taxon>Alveolata</taxon>
        <taxon>Apicomplexa</taxon>
        <taxon>Conoidasida</taxon>
        <taxon>Coccidia</taxon>
        <taxon>Eucoccidiorida</taxon>
        <taxon>Eimeriorina</taxon>
        <taxon>Sarcocystidae</taxon>
        <taxon>Cystoisospora</taxon>
    </lineage>
</organism>
<protein>
    <recommendedName>
        <fullName evidence="6">ATP-dependent (S)-NAD(P)H-hydrate dehydratase</fullName>
        <ecNumber evidence="6">4.2.1.93</ecNumber>
    </recommendedName>
    <alternativeName>
        <fullName evidence="6">ATP-dependent NAD(P)HX dehydratase</fullName>
    </alternativeName>
</protein>
<feature type="binding site" evidence="6">
    <location>
        <position position="257"/>
    </location>
    <ligand>
        <name>(6S)-NADPHX</name>
        <dbReference type="ChEBI" id="CHEBI:64076"/>
    </ligand>
</feature>
<feature type="region of interest" description="Disordered" evidence="7">
    <location>
        <begin position="548"/>
        <end position="628"/>
    </location>
</feature>